<reference evidence="12" key="1">
    <citation type="submission" date="2019-02" db="EMBL/GenBank/DDBJ databases">
        <authorList>
            <person name="Gruber-Vodicka R. H."/>
            <person name="Seah K. B. B."/>
        </authorList>
    </citation>
    <scope>NUCLEOTIDE SEQUENCE</scope>
    <source>
        <strain evidence="13">BECK_SA2B15</strain>
        <strain evidence="12">BECK_SA2B20</strain>
    </source>
</reference>
<dbReference type="EMBL" id="CAADFI010000326">
    <property type="protein sequence ID" value="VFK03095.1"/>
    <property type="molecule type" value="Genomic_DNA"/>
</dbReference>
<gene>
    <name evidence="10" type="primary">cobT</name>
    <name evidence="13" type="ORF">BECKH772A_GA0070896_103122</name>
    <name evidence="12" type="ORF">BECKH772B_GA0070898_103262</name>
</gene>
<evidence type="ECO:0000256" key="3">
    <source>
        <dbReference type="ARBA" id="ARBA00011991"/>
    </source>
</evidence>
<evidence type="ECO:0000256" key="1">
    <source>
        <dbReference type="ARBA" id="ARBA00005049"/>
    </source>
</evidence>
<evidence type="ECO:0000256" key="8">
    <source>
        <dbReference type="ARBA" id="ARBA00030686"/>
    </source>
</evidence>
<dbReference type="Gene3D" id="1.10.1610.10">
    <property type="match status" value="1"/>
</dbReference>
<evidence type="ECO:0000256" key="10">
    <source>
        <dbReference type="HAMAP-Rule" id="MF_00230"/>
    </source>
</evidence>
<comment type="catalytic activity">
    <reaction evidence="9 10">
        <text>5,6-dimethylbenzimidazole + nicotinate beta-D-ribonucleotide = alpha-ribazole 5'-phosphate + nicotinate + H(+)</text>
        <dbReference type="Rhea" id="RHEA:11196"/>
        <dbReference type="ChEBI" id="CHEBI:15378"/>
        <dbReference type="ChEBI" id="CHEBI:15890"/>
        <dbReference type="ChEBI" id="CHEBI:32544"/>
        <dbReference type="ChEBI" id="CHEBI:57502"/>
        <dbReference type="ChEBI" id="CHEBI:57918"/>
        <dbReference type="EC" id="2.4.2.21"/>
    </reaction>
</comment>
<comment type="pathway">
    <text evidence="1 10">Nucleoside biosynthesis; alpha-ribazole biosynthesis; alpha-ribazole from 5,6-dimethylbenzimidazole: step 1/2.</text>
</comment>
<comment type="function">
    <text evidence="10">Catalyzes the synthesis of alpha-ribazole-5'-phosphate from nicotinate mononucleotide (NAMN) and 5,6-dimethylbenzimidazole (DMB).</text>
</comment>
<keyword evidence="6 10" id="KW-0328">Glycosyltransferase</keyword>
<evidence type="ECO:0000256" key="4">
    <source>
        <dbReference type="ARBA" id="ARBA00015486"/>
    </source>
</evidence>
<evidence type="ECO:0000313" key="12">
    <source>
        <dbReference type="EMBL" id="VFK03095.1"/>
    </source>
</evidence>
<evidence type="ECO:0000256" key="2">
    <source>
        <dbReference type="ARBA" id="ARBA00007110"/>
    </source>
</evidence>
<dbReference type="EC" id="2.4.2.21" evidence="3 10"/>
<keyword evidence="7 10" id="KW-0808">Transferase</keyword>
<dbReference type="PANTHER" id="PTHR43463">
    <property type="entry name" value="NICOTINATE-NUCLEOTIDE--DIMETHYLBENZIMIDAZOLE PHOSPHORIBOSYLTRANSFERASE"/>
    <property type="match status" value="1"/>
</dbReference>
<sequence length="404" mass="41883">MQILNETLSAITPQSEHWRTRARERLDQLTMPHWALGRLMDLAVDLAGITRSLQPPVGHKVIVVMAADHGVVAEGVSQYPQDVTRQMVANFMAGGAGINALAGQAGADVCVVDMGVAQGTEDLARAGAAPAQPTRHPRCPTKSLDPFARNSHIKKLSLPVAPGTANIAKGPAMTRDQAVTALENGIRVAQQMIEEGYDLIGVGEIGIGNTTSSAALIAALCGESAAAVTGHGTGIDDQQRRRKVAVIEAALRVNGLAGALANNRPTTTEEDHPSTAPRAAPDGKDALAVLAKVGGFEIGGIAGVILGTAAEKRPVVMDGLISTTGALVAYHLMPTVADYLIAAHRSVEKGHLIALERLGKEPLLDLRLRLGEGTGAALAMNLVAAAARVLTEVKTFSEAAVSDG</sequence>
<accession>A0A450VE79</accession>
<dbReference type="EMBL" id="CAADFG010000312">
    <property type="protein sequence ID" value="VFK03221.1"/>
    <property type="molecule type" value="Genomic_DNA"/>
</dbReference>
<dbReference type="InterPro" id="IPR003200">
    <property type="entry name" value="Nict_dMeBzImd_PRibTrfase"/>
</dbReference>
<name>A0A450VE79_9GAMM</name>
<dbReference type="InterPro" id="IPR017846">
    <property type="entry name" value="Nict_dMeBzImd_PRibTrfase_bact"/>
</dbReference>
<evidence type="ECO:0000256" key="11">
    <source>
        <dbReference type="SAM" id="MobiDB-lite"/>
    </source>
</evidence>
<keyword evidence="5 10" id="KW-0169">Cobalamin biosynthesis</keyword>
<dbReference type="UniPathway" id="UPA00061">
    <property type="reaction ID" value="UER00516"/>
</dbReference>
<proteinExistence type="inferred from homology"/>
<dbReference type="CDD" id="cd02439">
    <property type="entry name" value="DMB-PRT_CobT"/>
    <property type="match status" value="1"/>
</dbReference>
<feature type="active site" description="Proton acceptor" evidence="10">
    <location>
        <position position="372"/>
    </location>
</feature>
<dbReference type="Gene3D" id="3.40.50.10210">
    <property type="match status" value="1"/>
</dbReference>
<evidence type="ECO:0000256" key="6">
    <source>
        <dbReference type="ARBA" id="ARBA00022676"/>
    </source>
</evidence>
<dbReference type="Pfam" id="PF02277">
    <property type="entry name" value="DBI_PRT"/>
    <property type="match status" value="2"/>
</dbReference>
<dbReference type="AlphaFoldDB" id="A0A450VE79"/>
<dbReference type="SUPFAM" id="SSF52733">
    <property type="entry name" value="Nicotinate mononucleotide:5,6-dimethylbenzimidazole phosphoribosyltransferase (CobT)"/>
    <property type="match status" value="1"/>
</dbReference>
<evidence type="ECO:0000256" key="9">
    <source>
        <dbReference type="ARBA" id="ARBA00047340"/>
    </source>
</evidence>
<comment type="similarity">
    <text evidence="2 10">Belongs to the CobT family.</text>
</comment>
<dbReference type="GO" id="GO:0008939">
    <property type="term" value="F:nicotinate-nucleotide-dimethylbenzimidazole phosphoribosyltransferase activity"/>
    <property type="evidence" value="ECO:0007669"/>
    <property type="project" value="UniProtKB-UniRule"/>
</dbReference>
<dbReference type="GO" id="GO:0009236">
    <property type="term" value="P:cobalamin biosynthetic process"/>
    <property type="evidence" value="ECO:0007669"/>
    <property type="project" value="UniProtKB-KW"/>
</dbReference>
<dbReference type="PANTHER" id="PTHR43463:SF1">
    <property type="entry name" value="NICOTINATE-NUCLEOTIDE--DIMETHYLBENZIMIDAZOLE PHOSPHORIBOSYLTRANSFERASE"/>
    <property type="match status" value="1"/>
</dbReference>
<dbReference type="HAMAP" id="MF_00230">
    <property type="entry name" value="CobT"/>
    <property type="match status" value="1"/>
</dbReference>
<dbReference type="InterPro" id="IPR036087">
    <property type="entry name" value="Nict_dMeBzImd_PRibTrfase_sf"/>
</dbReference>
<dbReference type="InterPro" id="IPR023195">
    <property type="entry name" value="Nict_dMeBzImd_PRibTrfase_N"/>
</dbReference>
<feature type="region of interest" description="Disordered" evidence="11">
    <location>
        <begin position="260"/>
        <end position="281"/>
    </location>
</feature>
<evidence type="ECO:0000256" key="7">
    <source>
        <dbReference type="ARBA" id="ARBA00022679"/>
    </source>
</evidence>
<organism evidence="12">
    <name type="scientific">Candidatus Kentrum eta</name>
    <dbReference type="NCBI Taxonomy" id="2126337"/>
    <lineage>
        <taxon>Bacteria</taxon>
        <taxon>Pseudomonadati</taxon>
        <taxon>Pseudomonadota</taxon>
        <taxon>Gammaproteobacteria</taxon>
        <taxon>Candidatus Kentrum</taxon>
    </lineage>
</organism>
<evidence type="ECO:0000256" key="5">
    <source>
        <dbReference type="ARBA" id="ARBA00022573"/>
    </source>
</evidence>
<protein>
    <recommendedName>
        <fullName evidence="4 10">Nicotinate-nucleotide--dimethylbenzimidazole phosphoribosyltransferase</fullName>
        <shortName evidence="10">NN:DBI PRT</shortName>
        <ecNumber evidence="3 10">2.4.2.21</ecNumber>
    </recommendedName>
    <alternativeName>
        <fullName evidence="8 10">N(1)-alpha-phosphoribosyltransferase</fullName>
    </alternativeName>
</protein>
<evidence type="ECO:0000313" key="13">
    <source>
        <dbReference type="EMBL" id="VFK03221.1"/>
    </source>
</evidence>